<dbReference type="Pfam" id="PF07729">
    <property type="entry name" value="FCD"/>
    <property type="match status" value="1"/>
</dbReference>
<dbReference type="eggNOG" id="COG2186">
    <property type="taxonomic scope" value="Bacteria"/>
</dbReference>
<dbReference type="InterPro" id="IPR036390">
    <property type="entry name" value="WH_DNA-bd_sf"/>
</dbReference>
<keyword evidence="3" id="KW-0804">Transcription</keyword>
<feature type="domain" description="HTH gntR-type" evidence="5">
    <location>
        <begin position="2"/>
        <end position="70"/>
    </location>
</feature>
<evidence type="ECO:0000313" key="6">
    <source>
        <dbReference type="EMBL" id="EHR60036.1"/>
    </source>
</evidence>
<dbReference type="Gene3D" id="1.20.120.530">
    <property type="entry name" value="GntR ligand-binding domain-like"/>
    <property type="match status" value="1"/>
</dbReference>
<sequence>MASRTQELVEHLTARIREGVIRPGEKLPTEARLVADHGVSRTVVREAISRLAAAGLVETRHGKGSFVLAQPSTSSFPTVEGGERTLDDVVDLVEFRIAVETEAAALAAVRRSLTQLSDLERALDEFASRADNPGAAVRADHRFHVRVALATGNRYFSDLLTSFGPSLIVMHRDRLPSGEAGFAHVVAEHAEVYDAIARSDPDHARAAMRLHLTRSRARLLAAQRQASEPVPGPFSAASGGQQVAEGAQNKRSGGEDAE</sequence>
<keyword evidence="2" id="KW-0238">DNA-binding</keyword>
<dbReference type="PROSITE" id="PS50949">
    <property type="entry name" value="HTH_GNTR"/>
    <property type="match status" value="1"/>
</dbReference>
<accession>H5XPI9</accession>
<dbReference type="InterPro" id="IPR000524">
    <property type="entry name" value="Tscrpt_reg_HTH_GntR"/>
</dbReference>
<evidence type="ECO:0000256" key="1">
    <source>
        <dbReference type="ARBA" id="ARBA00023015"/>
    </source>
</evidence>
<dbReference type="PRINTS" id="PR00035">
    <property type="entry name" value="HTHGNTR"/>
</dbReference>
<dbReference type="Proteomes" id="UP000002791">
    <property type="component" value="Chromosome"/>
</dbReference>
<dbReference type="OrthoDB" id="4164516at2"/>
<dbReference type="GO" id="GO:0003700">
    <property type="term" value="F:DNA-binding transcription factor activity"/>
    <property type="evidence" value="ECO:0007669"/>
    <property type="project" value="InterPro"/>
</dbReference>
<dbReference type="RefSeq" id="WP_005454391.1">
    <property type="nucleotide sequence ID" value="NZ_CM001440.1"/>
</dbReference>
<dbReference type="Gene3D" id="1.10.10.10">
    <property type="entry name" value="Winged helix-like DNA-binding domain superfamily/Winged helix DNA-binding domain"/>
    <property type="match status" value="1"/>
</dbReference>
<dbReference type="InterPro" id="IPR008920">
    <property type="entry name" value="TF_FadR/GntR_C"/>
</dbReference>
<dbReference type="InterPro" id="IPR011711">
    <property type="entry name" value="GntR_C"/>
</dbReference>
<dbReference type="SUPFAM" id="SSF46785">
    <property type="entry name" value="Winged helix' DNA-binding domain"/>
    <property type="match status" value="1"/>
</dbReference>
<evidence type="ECO:0000256" key="4">
    <source>
        <dbReference type="SAM" id="MobiDB-lite"/>
    </source>
</evidence>
<dbReference type="Pfam" id="PF00392">
    <property type="entry name" value="GntR"/>
    <property type="match status" value="1"/>
</dbReference>
<dbReference type="GO" id="GO:0003677">
    <property type="term" value="F:DNA binding"/>
    <property type="evidence" value="ECO:0007669"/>
    <property type="project" value="UniProtKB-KW"/>
</dbReference>
<dbReference type="HOGENOM" id="CLU_017584_9_1_11"/>
<keyword evidence="7" id="KW-1185">Reference proteome</keyword>
<dbReference type="CDD" id="cd07377">
    <property type="entry name" value="WHTH_GntR"/>
    <property type="match status" value="1"/>
</dbReference>
<dbReference type="InterPro" id="IPR036388">
    <property type="entry name" value="WH-like_DNA-bd_sf"/>
</dbReference>
<feature type="region of interest" description="Disordered" evidence="4">
    <location>
        <begin position="220"/>
        <end position="258"/>
    </location>
</feature>
<protein>
    <submittedName>
        <fullName evidence="6">Transcriptional regulator</fullName>
    </submittedName>
</protein>
<keyword evidence="1" id="KW-0805">Transcription regulation</keyword>
<evidence type="ECO:0000313" key="7">
    <source>
        <dbReference type="Proteomes" id="UP000002791"/>
    </source>
</evidence>
<proteinExistence type="predicted"/>
<dbReference type="SMART" id="SM00895">
    <property type="entry name" value="FCD"/>
    <property type="match status" value="1"/>
</dbReference>
<dbReference type="AlphaFoldDB" id="H5XPI9"/>
<gene>
    <name evidence="6" type="ORF">SaccyDRAFT_1125</name>
</gene>
<dbReference type="SUPFAM" id="SSF48008">
    <property type="entry name" value="GntR ligand-binding domain-like"/>
    <property type="match status" value="1"/>
</dbReference>
<dbReference type="STRING" id="882082.SaccyDRAFT_1125"/>
<organism evidence="6 7">
    <name type="scientific">Saccharomonospora cyanea NA-134</name>
    <dbReference type="NCBI Taxonomy" id="882082"/>
    <lineage>
        <taxon>Bacteria</taxon>
        <taxon>Bacillati</taxon>
        <taxon>Actinomycetota</taxon>
        <taxon>Actinomycetes</taxon>
        <taxon>Pseudonocardiales</taxon>
        <taxon>Pseudonocardiaceae</taxon>
        <taxon>Saccharomonospora</taxon>
    </lineage>
</organism>
<dbReference type="EMBL" id="CM001440">
    <property type="protein sequence ID" value="EHR60036.1"/>
    <property type="molecule type" value="Genomic_DNA"/>
</dbReference>
<evidence type="ECO:0000259" key="5">
    <source>
        <dbReference type="PROSITE" id="PS50949"/>
    </source>
</evidence>
<dbReference type="PANTHER" id="PTHR43537:SF5">
    <property type="entry name" value="UXU OPERON TRANSCRIPTIONAL REGULATOR"/>
    <property type="match status" value="1"/>
</dbReference>
<evidence type="ECO:0000256" key="2">
    <source>
        <dbReference type="ARBA" id="ARBA00023125"/>
    </source>
</evidence>
<name>H5XPI9_9PSEU</name>
<evidence type="ECO:0000256" key="3">
    <source>
        <dbReference type="ARBA" id="ARBA00023163"/>
    </source>
</evidence>
<dbReference type="PANTHER" id="PTHR43537">
    <property type="entry name" value="TRANSCRIPTIONAL REGULATOR, GNTR FAMILY"/>
    <property type="match status" value="1"/>
</dbReference>
<dbReference type="SMART" id="SM00345">
    <property type="entry name" value="HTH_GNTR"/>
    <property type="match status" value="1"/>
</dbReference>
<reference evidence="6 7" key="1">
    <citation type="submission" date="2011-11" db="EMBL/GenBank/DDBJ databases">
        <title>The Noncontiguous Finished sequence of Saccharomonospora cyanea NA-134.</title>
        <authorList>
            <consortium name="US DOE Joint Genome Institute"/>
            <person name="Lucas S."/>
            <person name="Han J."/>
            <person name="Lapidus A."/>
            <person name="Cheng J.-F."/>
            <person name="Goodwin L."/>
            <person name="Pitluck S."/>
            <person name="Peters L."/>
            <person name="Ovchinnikova G."/>
            <person name="Lu M."/>
            <person name="Detter J.C."/>
            <person name="Han C."/>
            <person name="Tapia R."/>
            <person name="Land M."/>
            <person name="Hauser L."/>
            <person name="Kyrpides N."/>
            <person name="Ivanova N."/>
            <person name="Pagani I."/>
            <person name="Brambilla E.-M."/>
            <person name="Klenk H.-P."/>
            <person name="Woyke T."/>
        </authorList>
    </citation>
    <scope>NUCLEOTIDE SEQUENCE [LARGE SCALE GENOMIC DNA]</scope>
    <source>
        <strain evidence="6 7">NA-134</strain>
    </source>
</reference>